<dbReference type="Pfam" id="PF21941">
    <property type="entry name" value="SMEK_N"/>
    <property type="match status" value="1"/>
</dbReference>
<keyword evidence="3" id="KW-1185">Reference proteome</keyword>
<organism evidence="2 3">
    <name type="scientific">Pandoraea iniqua</name>
    <dbReference type="NCBI Taxonomy" id="2508288"/>
    <lineage>
        <taxon>Bacteria</taxon>
        <taxon>Pseudomonadati</taxon>
        <taxon>Pseudomonadota</taxon>
        <taxon>Betaproteobacteria</taxon>
        <taxon>Burkholderiales</taxon>
        <taxon>Burkholderiaceae</taxon>
        <taxon>Pandoraea</taxon>
    </lineage>
</organism>
<name>A0A5E4UCV7_9BURK</name>
<dbReference type="Proteomes" id="UP000333828">
    <property type="component" value="Unassembled WGS sequence"/>
</dbReference>
<dbReference type="RefSeq" id="WP_150683841.1">
    <property type="nucleotide sequence ID" value="NZ_CABPSI010000002.1"/>
</dbReference>
<dbReference type="InterPro" id="IPR047740">
    <property type="entry name" value="SMEK_dom"/>
</dbReference>
<dbReference type="NCBIfam" id="NF033859">
    <property type="entry name" value="SMEK_N"/>
    <property type="match status" value="1"/>
</dbReference>
<proteinExistence type="predicted"/>
<evidence type="ECO:0000313" key="3">
    <source>
        <dbReference type="Proteomes" id="UP000333828"/>
    </source>
</evidence>
<reference evidence="2 3" key="1">
    <citation type="submission" date="2019-08" db="EMBL/GenBank/DDBJ databases">
        <authorList>
            <person name="Peeters C."/>
        </authorList>
    </citation>
    <scope>NUCLEOTIDE SEQUENCE [LARGE SCALE GENOMIC DNA]</scope>
    <source>
        <strain evidence="2 3">LMG 31115</strain>
    </source>
</reference>
<evidence type="ECO:0000313" key="2">
    <source>
        <dbReference type="EMBL" id="VVD97372.1"/>
    </source>
</evidence>
<dbReference type="AlphaFoldDB" id="A0A5E4UCV7"/>
<feature type="domain" description="SMEK" evidence="1">
    <location>
        <begin position="15"/>
        <end position="146"/>
    </location>
</feature>
<dbReference type="EMBL" id="CABPSI010000002">
    <property type="protein sequence ID" value="VVD97372.1"/>
    <property type="molecule type" value="Genomic_DNA"/>
</dbReference>
<evidence type="ECO:0000259" key="1">
    <source>
        <dbReference type="Pfam" id="PF21941"/>
    </source>
</evidence>
<accession>A0A5E4UCV7</accession>
<sequence>MLLQRATQLQDVRIAFAHIQSYVEPGGKLHLTDINLHLEDFVCEILNLTFNWTLQNTNKNSTNFPCIDLIDSSKDRKIGVQVTAEKGVKKIRKSHICRTELLPDEVDVLYIFSLLPRQSNYALGGIKNRPRFGKENIFDFNILLLELKKSSDRVLASVHAYVTQQMPGLFQAVRAKDQALYDSITRAVNVLNRDVLHAPARFETPCRMLEAIREMRIELQKYAAIYIASESVANEFKNICDILRSCEINVKREFSVLEKMSPGQQIPPSDYLPGEYIEAIETMMSIRRPIEKSISKIEAERNAVGKRLGH</sequence>
<gene>
    <name evidence="2" type="ORF">PIN31115_01919</name>
</gene>
<protein>
    <recommendedName>
        <fullName evidence="1">SMEK domain-containing protein</fullName>
    </recommendedName>
</protein>